<dbReference type="InterPro" id="IPR050950">
    <property type="entry name" value="HTH-type_LysR_regulators"/>
</dbReference>
<dbReference type="InterPro" id="IPR036390">
    <property type="entry name" value="WH_DNA-bd_sf"/>
</dbReference>
<organism evidence="6 7">
    <name type="scientific">Isobaculum melis</name>
    <dbReference type="NCBI Taxonomy" id="142588"/>
    <lineage>
        <taxon>Bacteria</taxon>
        <taxon>Bacillati</taxon>
        <taxon>Bacillota</taxon>
        <taxon>Bacilli</taxon>
        <taxon>Lactobacillales</taxon>
        <taxon>Carnobacteriaceae</taxon>
        <taxon>Isobaculum</taxon>
    </lineage>
</organism>
<proteinExistence type="inferred from homology"/>
<sequence>MNLKQLNYFKVLAETEHMTQAAEILSITQPSLSHSMAELEKELGTFLFEKQGRNIRLTKYGRFFLNYVERSLKELEMGEQALKELTSPDEGHIDFAFIYTVGPHLAPLLLKEFKANKQHEKISFSLSQGNTKNIVKELKEEKIDIAICSMIVPDDAIQFEPIVEQEIVLLVPLDHPLAKYDEVSLAETAGYPFIAFNQKSGIRPIIDKMLAEVDVTPDIVYEVEEDHTMAGFVAFGYGIAIMPRLVALSHYQVKAINITNPTYERYLYIANLKHHYLSPATRRFRDFLVDYGEKNLKIKKG</sequence>
<dbReference type="PANTHER" id="PTHR30419">
    <property type="entry name" value="HTH-TYPE TRANSCRIPTIONAL REGULATOR YBHD"/>
    <property type="match status" value="1"/>
</dbReference>
<gene>
    <name evidence="6" type="ORF">SAMN04488559_12223</name>
</gene>
<protein>
    <submittedName>
        <fullName evidence="6">DNA-binding transcriptional regulator, LysR family</fullName>
    </submittedName>
</protein>
<dbReference type="AlphaFoldDB" id="A0A1H9U6M4"/>
<name>A0A1H9U6M4_9LACT</name>
<dbReference type="FunFam" id="1.10.10.10:FF:000001">
    <property type="entry name" value="LysR family transcriptional regulator"/>
    <property type="match status" value="1"/>
</dbReference>
<dbReference type="Pfam" id="PF00126">
    <property type="entry name" value="HTH_1"/>
    <property type="match status" value="1"/>
</dbReference>
<evidence type="ECO:0000313" key="6">
    <source>
        <dbReference type="EMBL" id="SES04999.1"/>
    </source>
</evidence>
<evidence type="ECO:0000256" key="3">
    <source>
        <dbReference type="ARBA" id="ARBA00023125"/>
    </source>
</evidence>
<evidence type="ECO:0000256" key="4">
    <source>
        <dbReference type="ARBA" id="ARBA00023163"/>
    </source>
</evidence>
<evidence type="ECO:0000256" key="1">
    <source>
        <dbReference type="ARBA" id="ARBA00009437"/>
    </source>
</evidence>
<accession>A0A1H9U6M4</accession>
<dbReference type="GO" id="GO:0003700">
    <property type="term" value="F:DNA-binding transcription factor activity"/>
    <property type="evidence" value="ECO:0007669"/>
    <property type="project" value="InterPro"/>
</dbReference>
<dbReference type="InterPro" id="IPR036388">
    <property type="entry name" value="WH-like_DNA-bd_sf"/>
</dbReference>
<evidence type="ECO:0000313" key="7">
    <source>
        <dbReference type="Proteomes" id="UP000198948"/>
    </source>
</evidence>
<keyword evidence="3 6" id="KW-0238">DNA-binding</keyword>
<dbReference type="RefSeq" id="WP_092653828.1">
    <property type="nucleotide sequence ID" value="NZ_FOHA01000022.1"/>
</dbReference>
<feature type="domain" description="HTH lysR-type" evidence="5">
    <location>
        <begin position="1"/>
        <end position="58"/>
    </location>
</feature>
<dbReference type="OrthoDB" id="9803735at2"/>
<dbReference type="PANTHER" id="PTHR30419:SF28">
    <property type="entry name" value="HTH-TYPE TRANSCRIPTIONAL REGULATOR BSDA"/>
    <property type="match status" value="1"/>
</dbReference>
<dbReference type="SUPFAM" id="SSF46785">
    <property type="entry name" value="Winged helix' DNA-binding domain"/>
    <property type="match status" value="1"/>
</dbReference>
<dbReference type="InterPro" id="IPR005119">
    <property type="entry name" value="LysR_subst-bd"/>
</dbReference>
<dbReference type="Pfam" id="PF03466">
    <property type="entry name" value="LysR_substrate"/>
    <property type="match status" value="1"/>
</dbReference>
<dbReference type="GO" id="GO:0005829">
    <property type="term" value="C:cytosol"/>
    <property type="evidence" value="ECO:0007669"/>
    <property type="project" value="TreeGrafter"/>
</dbReference>
<keyword evidence="4" id="KW-0804">Transcription</keyword>
<keyword evidence="2" id="KW-0805">Transcription regulation</keyword>
<dbReference type="Gene3D" id="1.10.10.10">
    <property type="entry name" value="Winged helix-like DNA-binding domain superfamily/Winged helix DNA-binding domain"/>
    <property type="match status" value="1"/>
</dbReference>
<dbReference type="Proteomes" id="UP000198948">
    <property type="component" value="Unassembled WGS sequence"/>
</dbReference>
<dbReference type="SUPFAM" id="SSF53850">
    <property type="entry name" value="Periplasmic binding protein-like II"/>
    <property type="match status" value="1"/>
</dbReference>
<dbReference type="PROSITE" id="PS50931">
    <property type="entry name" value="HTH_LYSR"/>
    <property type="match status" value="1"/>
</dbReference>
<dbReference type="EMBL" id="FOHA01000022">
    <property type="protein sequence ID" value="SES04999.1"/>
    <property type="molecule type" value="Genomic_DNA"/>
</dbReference>
<evidence type="ECO:0000259" key="5">
    <source>
        <dbReference type="PROSITE" id="PS50931"/>
    </source>
</evidence>
<dbReference type="InterPro" id="IPR000847">
    <property type="entry name" value="LysR_HTH_N"/>
</dbReference>
<evidence type="ECO:0000256" key="2">
    <source>
        <dbReference type="ARBA" id="ARBA00023015"/>
    </source>
</evidence>
<comment type="similarity">
    <text evidence="1">Belongs to the LysR transcriptional regulatory family.</text>
</comment>
<keyword evidence="7" id="KW-1185">Reference proteome</keyword>
<dbReference type="Gene3D" id="3.40.190.290">
    <property type="match status" value="1"/>
</dbReference>
<dbReference type="STRING" id="142588.SAMN04488559_12223"/>
<dbReference type="PRINTS" id="PR00039">
    <property type="entry name" value="HTHLYSR"/>
</dbReference>
<reference evidence="6 7" key="1">
    <citation type="submission" date="2016-10" db="EMBL/GenBank/DDBJ databases">
        <authorList>
            <person name="de Groot N.N."/>
        </authorList>
    </citation>
    <scope>NUCLEOTIDE SEQUENCE [LARGE SCALE GENOMIC DNA]</scope>
    <source>
        <strain evidence="6 7">DSM 13760</strain>
    </source>
</reference>
<dbReference type="GO" id="GO:0003677">
    <property type="term" value="F:DNA binding"/>
    <property type="evidence" value="ECO:0007669"/>
    <property type="project" value="UniProtKB-KW"/>
</dbReference>
<dbReference type="CDD" id="cd08434">
    <property type="entry name" value="PBP2_GltC_like"/>
    <property type="match status" value="1"/>
</dbReference>